<feature type="domain" description="DUF7107" evidence="1">
    <location>
        <begin position="274"/>
        <end position="323"/>
    </location>
</feature>
<gene>
    <name evidence="2" type="primary">TNXB</name>
    <name evidence="2" type="ORF">T05_8800</name>
</gene>
<evidence type="ECO:0000313" key="2">
    <source>
        <dbReference type="EMBL" id="KRX41733.1"/>
    </source>
</evidence>
<protein>
    <submittedName>
        <fullName evidence="2">Tenascin-X</fullName>
    </submittedName>
</protein>
<feature type="domain" description="DUF7107" evidence="1">
    <location>
        <begin position="192"/>
        <end position="237"/>
    </location>
</feature>
<dbReference type="InterPro" id="IPR055531">
    <property type="entry name" value="DUF7107"/>
</dbReference>
<dbReference type="EMBL" id="JYDJ01000163">
    <property type="protein sequence ID" value="KRX41733.1"/>
    <property type="molecule type" value="Genomic_DNA"/>
</dbReference>
<keyword evidence="3" id="KW-1185">Reference proteome</keyword>
<dbReference type="Pfam" id="PF23416">
    <property type="entry name" value="DUF7107"/>
    <property type="match status" value="6"/>
</dbReference>
<organism evidence="2 3">
    <name type="scientific">Trichinella murrelli</name>
    <dbReference type="NCBI Taxonomy" id="144512"/>
    <lineage>
        <taxon>Eukaryota</taxon>
        <taxon>Metazoa</taxon>
        <taxon>Ecdysozoa</taxon>
        <taxon>Nematoda</taxon>
        <taxon>Enoplea</taxon>
        <taxon>Dorylaimia</taxon>
        <taxon>Trichinellida</taxon>
        <taxon>Trichinellidae</taxon>
        <taxon>Trichinella</taxon>
    </lineage>
</organism>
<accession>A0A0V0TRT8</accession>
<dbReference type="STRING" id="144512.A0A0V0TRT8"/>
<comment type="caution">
    <text evidence="2">The sequence shown here is derived from an EMBL/GenBank/DDBJ whole genome shotgun (WGS) entry which is preliminary data.</text>
</comment>
<proteinExistence type="predicted"/>
<dbReference type="Proteomes" id="UP000055048">
    <property type="component" value="Unassembled WGS sequence"/>
</dbReference>
<feature type="domain" description="DUF7107" evidence="1">
    <location>
        <begin position="79"/>
        <end position="126"/>
    </location>
</feature>
<evidence type="ECO:0000259" key="1">
    <source>
        <dbReference type="Pfam" id="PF23416"/>
    </source>
</evidence>
<reference evidence="2 3" key="1">
    <citation type="submission" date="2015-01" db="EMBL/GenBank/DDBJ databases">
        <title>Evolution of Trichinella species and genotypes.</title>
        <authorList>
            <person name="Korhonen P.K."/>
            <person name="Edoardo P."/>
            <person name="Giuseppe L.R."/>
            <person name="Gasser R.B."/>
        </authorList>
    </citation>
    <scope>NUCLEOTIDE SEQUENCE [LARGE SCALE GENOMIC DNA]</scope>
    <source>
        <strain evidence="2">ISS417</strain>
    </source>
</reference>
<evidence type="ECO:0000313" key="3">
    <source>
        <dbReference type="Proteomes" id="UP000055048"/>
    </source>
</evidence>
<feature type="domain" description="DUF7107" evidence="1">
    <location>
        <begin position="23"/>
        <end position="67"/>
    </location>
</feature>
<dbReference type="PANTHER" id="PTHR36519">
    <property type="entry name" value="FIP (FUNGUS-INDUCED PROTEIN) RELATED-RELATED"/>
    <property type="match status" value="1"/>
</dbReference>
<dbReference type="OrthoDB" id="5919886at2759"/>
<sequence>MEFVNAKSNNTMSSFCTFTLLLHSDCSGQAICDDGKCVPAKPVGGECKTDSECNESKKQACISGICMAKAVPAEKKEEKCTNHYDCSGQRVCKNGKCVPAYSTSKTCSNPGECPLAQKCAYGYCFEAYDPSNPSKPPPPSEPSSDKCSVNEDCPGSSLCKNGQCKIAIMLGKIKCTTDSQCGKNDIPDYKICKTHSECEGNFLCLNYVCVPAFTWDVRCDEFQSCPPKHICKNGKCYFFLLRSSSRSYSRTMLCLIVFTASLHSLLLQLAAAYECSSNSDCGSQTLCYKNKCVPAMPVGGDCESDYDCNISENHYCVYGVCMTYAYVTEDKPNYNQKCSSHYDCSGQRVCKNYKCVAAYATQRTCSYPADCELEEKCMDGLCFKAYVPGDSNNNNKPSFPPPTPPIYVPQCKQHEQCPNSYLCKDGKCKYAVQVGNIRCSYDKQCGETDKHENENNNPACTKHTHCPGYELCLRKQCVPASTWGLAISIVTAVVKQCVLATSVSQPNLLDQIVTKIQSAKIQKPVFMEYACLRQRSHPHQAKAALIITIVKVNKSVINKNVFLLIRPALAAKIMAAALHNKYAVSAYAGQLMYES</sequence>
<name>A0A0V0TRT8_9BILA</name>
<dbReference type="PANTHER" id="PTHR36519:SF9">
    <property type="entry name" value="EB DOMAIN-CONTAINING PROTEIN-RELATED"/>
    <property type="match status" value="1"/>
</dbReference>
<dbReference type="AlphaFoldDB" id="A0A0V0TRT8"/>
<feature type="domain" description="DUF7107" evidence="1">
    <location>
        <begin position="337"/>
        <end position="384"/>
    </location>
</feature>
<feature type="domain" description="DUF7107" evidence="1">
    <location>
        <begin position="410"/>
        <end position="448"/>
    </location>
</feature>